<dbReference type="RefSeq" id="XP_024343811.1">
    <property type="nucleotide sequence ID" value="XM_024480130.1"/>
</dbReference>
<dbReference type="InterPro" id="IPR014720">
    <property type="entry name" value="dsRBD_dom"/>
</dbReference>
<protein>
    <recommendedName>
        <fullName evidence="2">DRBM domain-containing protein</fullName>
    </recommendedName>
</protein>
<name>A0A1X6NEF6_9APHY</name>
<dbReference type="Gene3D" id="3.30.160.20">
    <property type="match status" value="1"/>
</dbReference>
<evidence type="ECO:0000313" key="4">
    <source>
        <dbReference type="Proteomes" id="UP000194127"/>
    </source>
</evidence>
<dbReference type="AlphaFoldDB" id="A0A1X6NEF6"/>
<sequence>MSLNDGTVALNNLLQQKNQLTLLSWEESRSGPHHAPLWTSICKINGQEIARGTGAAKYLARDMAAKAAHEYLTQAAAGQ</sequence>
<evidence type="ECO:0000313" key="3">
    <source>
        <dbReference type="EMBL" id="OSX67017.1"/>
    </source>
</evidence>
<accession>A0A1X6NEF6</accession>
<dbReference type="Pfam" id="PF00035">
    <property type="entry name" value="dsrm"/>
    <property type="match status" value="1"/>
</dbReference>
<dbReference type="PROSITE" id="PS50137">
    <property type="entry name" value="DS_RBD"/>
    <property type="match status" value="1"/>
</dbReference>
<dbReference type="Proteomes" id="UP000194127">
    <property type="component" value="Unassembled WGS sequence"/>
</dbReference>
<dbReference type="SUPFAM" id="SSF54768">
    <property type="entry name" value="dsRNA-binding domain-like"/>
    <property type="match status" value="1"/>
</dbReference>
<dbReference type="GeneID" id="36325080"/>
<dbReference type="GO" id="GO:0003723">
    <property type="term" value="F:RNA binding"/>
    <property type="evidence" value="ECO:0007669"/>
    <property type="project" value="UniProtKB-UniRule"/>
</dbReference>
<proteinExistence type="predicted"/>
<evidence type="ECO:0000259" key="2">
    <source>
        <dbReference type="PROSITE" id="PS50137"/>
    </source>
</evidence>
<reference evidence="3 4" key="1">
    <citation type="submission" date="2017-04" db="EMBL/GenBank/DDBJ databases">
        <title>Genome Sequence of the Model Brown-Rot Fungus Postia placenta SB12.</title>
        <authorList>
            <consortium name="DOE Joint Genome Institute"/>
            <person name="Gaskell J."/>
            <person name="Kersten P."/>
            <person name="Larrondo L.F."/>
            <person name="Canessa P."/>
            <person name="Martinez D."/>
            <person name="Hibbett D."/>
            <person name="Schmoll M."/>
            <person name="Kubicek C.P."/>
            <person name="Martinez A.T."/>
            <person name="Yadav J."/>
            <person name="Master E."/>
            <person name="Magnuson J.K."/>
            <person name="James T."/>
            <person name="Yaver D."/>
            <person name="Berka R."/>
            <person name="Labutti K."/>
            <person name="Lipzen A."/>
            <person name="Aerts A."/>
            <person name="Barry K."/>
            <person name="Henrissat B."/>
            <person name="Blanchette R."/>
            <person name="Grigoriev I."/>
            <person name="Cullen D."/>
        </authorList>
    </citation>
    <scope>NUCLEOTIDE SEQUENCE [LARGE SCALE GENOMIC DNA]</scope>
    <source>
        <strain evidence="3 4">MAD-698-R-SB12</strain>
    </source>
</reference>
<dbReference type="EMBL" id="KZ110591">
    <property type="protein sequence ID" value="OSX67017.1"/>
    <property type="molecule type" value="Genomic_DNA"/>
</dbReference>
<feature type="domain" description="DRBM" evidence="2">
    <location>
        <begin position="5"/>
        <end position="74"/>
    </location>
</feature>
<keyword evidence="1" id="KW-0694">RNA-binding</keyword>
<organism evidence="3 4">
    <name type="scientific">Postia placenta MAD-698-R-SB12</name>
    <dbReference type="NCBI Taxonomy" id="670580"/>
    <lineage>
        <taxon>Eukaryota</taxon>
        <taxon>Fungi</taxon>
        <taxon>Dikarya</taxon>
        <taxon>Basidiomycota</taxon>
        <taxon>Agaricomycotina</taxon>
        <taxon>Agaricomycetes</taxon>
        <taxon>Polyporales</taxon>
        <taxon>Adustoporiaceae</taxon>
        <taxon>Rhodonia</taxon>
    </lineage>
</organism>
<evidence type="ECO:0000256" key="1">
    <source>
        <dbReference type="PROSITE-ProRule" id="PRU00266"/>
    </source>
</evidence>
<keyword evidence="4" id="KW-1185">Reference proteome</keyword>
<gene>
    <name evidence="3" type="ORF">POSPLADRAFT_1051173</name>
</gene>
<dbReference type="OrthoDB" id="3246846at2759"/>